<dbReference type="KEGG" id="fya:KMW28_02215"/>
<evidence type="ECO:0000313" key="4">
    <source>
        <dbReference type="EMBL" id="QWG01559.1"/>
    </source>
</evidence>
<feature type="coiled-coil region" evidence="1">
    <location>
        <begin position="78"/>
        <end position="105"/>
    </location>
</feature>
<protein>
    <submittedName>
        <fullName evidence="2">Transposase</fullName>
    </submittedName>
</protein>
<dbReference type="AlphaFoldDB" id="A0AAX1MZC6"/>
<dbReference type="EMBL" id="CP076132">
    <property type="protein sequence ID" value="QWG01559.1"/>
    <property type="molecule type" value="Genomic_DNA"/>
</dbReference>
<dbReference type="EMBL" id="CP076132">
    <property type="protein sequence ID" value="QWG02744.1"/>
    <property type="molecule type" value="Genomic_DNA"/>
</dbReference>
<dbReference type="InterPro" id="IPR009057">
    <property type="entry name" value="Homeodomain-like_sf"/>
</dbReference>
<dbReference type="Proteomes" id="UP000678679">
    <property type="component" value="Chromosome 1"/>
</dbReference>
<dbReference type="EMBL" id="CP076132">
    <property type="protein sequence ID" value="QWG02367.1"/>
    <property type="molecule type" value="Genomic_DNA"/>
</dbReference>
<keyword evidence="1" id="KW-0175">Coiled coil</keyword>
<dbReference type="EMBL" id="CP076132">
    <property type="protein sequence ID" value="QWG02420.1"/>
    <property type="molecule type" value="Genomic_DNA"/>
</dbReference>
<dbReference type="InterPro" id="IPR036388">
    <property type="entry name" value="WH-like_DNA-bd_sf"/>
</dbReference>
<dbReference type="EMBL" id="CP076132">
    <property type="protein sequence ID" value="QWG00594.1"/>
    <property type="molecule type" value="Genomic_DNA"/>
</dbReference>
<dbReference type="KEGG" id="fya:KMW28_01930"/>
<reference evidence="2 8" key="1">
    <citation type="submission" date="2021-05" db="EMBL/GenBank/DDBJ databases">
        <title>Comparative genomic studies on the polysaccharide-degrading batcterial strains of the Flammeovirga genus.</title>
        <authorList>
            <person name="Zewei F."/>
            <person name="Zheng Z."/>
            <person name="Yu L."/>
            <person name="Ruyue G."/>
            <person name="Yanhong M."/>
            <person name="Yuanyuan C."/>
            <person name="Jingyan G."/>
            <person name="Wenjun H."/>
        </authorList>
    </citation>
    <scope>NUCLEOTIDE SEQUENCE [LARGE SCALE GENOMIC DNA]</scope>
    <source>
        <strain evidence="2 8">NBRC:100898</strain>
    </source>
</reference>
<accession>A0AAX1MZC6</accession>
<dbReference type="EMBL" id="CP076132">
    <property type="protein sequence ID" value="QWG00959.1"/>
    <property type="molecule type" value="Genomic_DNA"/>
</dbReference>
<evidence type="ECO:0000313" key="7">
    <source>
        <dbReference type="EMBL" id="QWG02744.1"/>
    </source>
</evidence>
<organism evidence="2 8">
    <name type="scientific">Flammeovirga yaeyamensis</name>
    <dbReference type="NCBI Taxonomy" id="367791"/>
    <lineage>
        <taxon>Bacteria</taxon>
        <taxon>Pseudomonadati</taxon>
        <taxon>Bacteroidota</taxon>
        <taxon>Cytophagia</taxon>
        <taxon>Cytophagales</taxon>
        <taxon>Flammeovirgaceae</taxon>
        <taxon>Flammeovirga</taxon>
    </lineage>
</organism>
<evidence type="ECO:0000313" key="8">
    <source>
        <dbReference type="Proteomes" id="UP000678679"/>
    </source>
</evidence>
<evidence type="ECO:0000313" key="3">
    <source>
        <dbReference type="EMBL" id="QWG00959.1"/>
    </source>
</evidence>
<evidence type="ECO:0000313" key="5">
    <source>
        <dbReference type="EMBL" id="QWG02367.1"/>
    </source>
</evidence>
<name>A0AAX1MZC6_9BACT</name>
<dbReference type="KEGG" id="fya:KMW28_18155"/>
<dbReference type="RefSeq" id="WP_205958251.1">
    <property type="nucleotide sequence ID" value="NZ_CP076132.1"/>
</dbReference>
<dbReference type="KEGG" id="fya:KMW28_13130"/>
<dbReference type="SUPFAM" id="SSF46689">
    <property type="entry name" value="Homeodomain-like"/>
    <property type="match status" value="1"/>
</dbReference>
<proteinExistence type="predicted"/>
<sequence length="131" mass="15396">MEENKNQFIKRTQKDYPMSLKLQIVSEVENGQLGLKAAQRKYGIQGNQTVKIWLQKYGNFDWNHKVSAMKKKTPEQELLELKLELETAKKKIKRLEAEAEKADHKSIIFDMMIDLAEKEYKIDIRKNSSPK</sequence>
<gene>
    <name evidence="5" type="ORF">KMW28_01930</name>
    <name evidence="6" type="ORF">KMW28_02215</name>
    <name evidence="7" type="ORF">KMW28_03980</name>
    <name evidence="2" type="ORF">KMW28_13130</name>
    <name evidence="3" type="ORF">KMW28_15000</name>
    <name evidence="4" type="ORF">KMW28_18155</name>
</gene>
<dbReference type="KEGG" id="fya:KMW28_15000"/>
<evidence type="ECO:0000313" key="6">
    <source>
        <dbReference type="EMBL" id="QWG02420.1"/>
    </source>
</evidence>
<dbReference type="KEGG" id="fya:KMW28_03980"/>
<evidence type="ECO:0000256" key="1">
    <source>
        <dbReference type="SAM" id="Coils"/>
    </source>
</evidence>
<evidence type="ECO:0000313" key="2">
    <source>
        <dbReference type="EMBL" id="QWG00594.1"/>
    </source>
</evidence>
<keyword evidence="8" id="KW-1185">Reference proteome</keyword>
<dbReference type="Gene3D" id="1.10.10.10">
    <property type="entry name" value="Winged helix-like DNA-binding domain superfamily/Winged helix DNA-binding domain"/>
    <property type="match status" value="1"/>
</dbReference>